<dbReference type="EMBL" id="CP002985">
    <property type="protein sequence ID" value="AEM49005.1"/>
    <property type="molecule type" value="Genomic_DNA"/>
</dbReference>
<name>G0JTP0_9PROT</name>
<sequence length="118" mass="13066">MTTPLTGAYGFVGHHVQAAAEIQPETVFTWLAAQSFVPAAFENPPGKRLRHQAHGTLNRLEALQAAGFRGSSSRLPPRRKPWRDHNVRGKNHNSAMRPMRGKSSRLAENAAPHQCHKT</sequence>
<dbReference type="RefSeq" id="WP_014030248.1">
    <property type="nucleotide sequence ID" value="NC_015942.1"/>
</dbReference>
<reference evidence="2 3" key="1">
    <citation type="journal article" date="2011" name="J. Bacteriol.">
        <title>Draft genome of the psychrotolerant acidophile Acidithiobacillus ferrivorans SS3.</title>
        <authorList>
            <person name="Liljeqvist M."/>
            <person name="Valdes J."/>
            <person name="Holmes D.S."/>
            <person name="Dopson M."/>
        </authorList>
    </citation>
    <scope>NUCLEOTIDE SEQUENCE [LARGE SCALE GENOMIC DNA]</scope>
    <source>
        <strain evidence="2 3">SS3</strain>
    </source>
</reference>
<feature type="region of interest" description="Disordered" evidence="1">
    <location>
        <begin position="67"/>
        <end position="118"/>
    </location>
</feature>
<organism evidence="2 3">
    <name type="scientific">Acidithiobacillus ferrivorans SS3</name>
    <dbReference type="NCBI Taxonomy" id="743299"/>
    <lineage>
        <taxon>Bacteria</taxon>
        <taxon>Pseudomonadati</taxon>
        <taxon>Pseudomonadota</taxon>
        <taxon>Acidithiobacillia</taxon>
        <taxon>Acidithiobacillales</taxon>
        <taxon>Acidithiobacillaceae</taxon>
        <taxon>Acidithiobacillus</taxon>
    </lineage>
</organism>
<gene>
    <name evidence="2" type="ORF">Acife_2931</name>
</gene>
<protein>
    <submittedName>
        <fullName evidence="2">Uncharacterized protein</fullName>
    </submittedName>
</protein>
<evidence type="ECO:0000313" key="2">
    <source>
        <dbReference type="EMBL" id="AEM49005.1"/>
    </source>
</evidence>
<dbReference type="KEGG" id="afi:Acife_2931"/>
<proteinExistence type="predicted"/>
<dbReference type="eggNOG" id="COG0451">
    <property type="taxonomic scope" value="Bacteria"/>
</dbReference>
<evidence type="ECO:0000256" key="1">
    <source>
        <dbReference type="SAM" id="MobiDB-lite"/>
    </source>
</evidence>
<accession>G0JTP0</accession>
<evidence type="ECO:0000313" key="3">
    <source>
        <dbReference type="Proteomes" id="UP000009220"/>
    </source>
</evidence>
<dbReference type="Proteomes" id="UP000009220">
    <property type="component" value="Chromosome"/>
</dbReference>
<dbReference type="HOGENOM" id="CLU_2068019_0_0_6"/>
<dbReference type="AlphaFoldDB" id="G0JTP0"/>
<dbReference type="STRING" id="743299.Acife_2931"/>